<dbReference type="EMBL" id="JANUGU010000004">
    <property type="protein sequence ID" value="MCS0659139.1"/>
    <property type="molecule type" value="Genomic_DNA"/>
</dbReference>
<keyword evidence="7" id="KW-1185">Reference proteome</keyword>
<keyword evidence="3" id="KW-0378">Hydrolase</keyword>
<keyword evidence="4" id="KW-0732">Signal</keyword>
<comment type="subcellular location">
    <subcellularLocation>
        <location evidence="1">Secreted</location>
    </subcellularLocation>
</comment>
<dbReference type="InterPro" id="IPR013783">
    <property type="entry name" value="Ig-like_fold"/>
</dbReference>
<dbReference type="InterPro" id="IPR036116">
    <property type="entry name" value="FN3_sf"/>
</dbReference>
<reference evidence="6 7" key="1">
    <citation type="submission" date="2022-08" db="EMBL/GenBank/DDBJ databases">
        <title>Reclassification of Massilia species as members of the genera Telluria, Duganella, Pseudoduganella, Mokoshia gen. nov. and Zemynaea gen. nov. using orthogonal and non-orthogonal genome-based approaches.</title>
        <authorList>
            <person name="Bowman J.P."/>
        </authorList>
    </citation>
    <scope>NUCLEOTIDE SEQUENCE [LARGE SCALE GENOMIC DNA]</scope>
    <source>
        <strain evidence="6 7">JCM 31606</strain>
    </source>
</reference>
<dbReference type="PANTHER" id="PTHR12147">
    <property type="entry name" value="METALLOPEPTIDASE M28 FAMILY MEMBER"/>
    <property type="match status" value="1"/>
</dbReference>
<dbReference type="PANTHER" id="PTHR12147:SF26">
    <property type="entry name" value="PEPTIDASE M28 DOMAIN-CONTAINING PROTEIN"/>
    <property type="match status" value="1"/>
</dbReference>
<dbReference type="SUPFAM" id="SSF53187">
    <property type="entry name" value="Zn-dependent exopeptidases"/>
    <property type="match status" value="1"/>
</dbReference>
<feature type="signal peptide" evidence="4">
    <location>
        <begin position="1"/>
        <end position="24"/>
    </location>
</feature>
<feature type="domain" description="Fibronectin type-III" evidence="5">
    <location>
        <begin position="369"/>
        <end position="458"/>
    </location>
</feature>
<sequence>MPPARLSRTLLAGLIAAATTSAFAAQAAAPDVSKRQPEIEKAVSEISAKRIEAYIRKLVSFGTRHTMSDTSSDTRGIGAARRWIKSELERCGAGTRMQVTYDSYVDQGGPRISRPTEVVNVVATLPGTQPESKDRMYVVSGHYDSRVTDVMNDTADAPGANDDASGTAAVMEMACVMARHNFDATLVFMTVAGEEQGLLGAKHFADQAKKNGWNIAGMYDNDIIGSSHADDGRKDDGQVRLFAQGVPPGKEMSEALRTLVTTGGENDSITRQLARHTKEQGERYVKGFKVNVIYRTDRYLRGGDHSPFLANGYAAVRFTEPNENFDHQHQDLRTENGKVYGDLPEFDDFNYIAKVTKVNVAGLASLALAPAAPQKVGARTDKLENDTTLVWEANQEPDLAGYRIVWRETTAPFWQGAKYVGNVTEASVKLSKDNYFFGVQAVDKDGNVSPATYPVPKR</sequence>
<dbReference type="Proteomes" id="UP001204621">
    <property type="component" value="Unassembled WGS sequence"/>
</dbReference>
<evidence type="ECO:0000313" key="7">
    <source>
        <dbReference type="Proteomes" id="UP001204621"/>
    </source>
</evidence>
<evidence type="ECO:0000256" key="1">
    <source>
        <dbReference type="ARBA" id="ARBA00004613"/>
    </source>
</evidence>
<dbReference type="SUPFAM" id="SSF49265">
    <property type="entry name" value="Fibronectin type III"/>
    <property type="match status" value="1"/>
</dbReference>
<comment type="caution">
    <text evidence="6">The sequence shown here is derived from an EMBL/GenBank/DDBJ whole genome shotgun (WGS) entry which is preliminary data.</text>
</comment>
<gene>
    <name evidence="6" type="ORF">NX778_13800</name>
</gene>
<evidence type="ECO:0000259" key="5">
    <source>
        <dbReference type="PROSITE" id="PS50853"/>
    </source>
</evidence>
<organism evidence="6 7">
    <name type="scientific">Massilia terrae</name>
    <dbReference type="NCBI Taxonomy" id="1811224"/>
    <lineage>
        <taxon>Bacteria</taxon>
        <taxon>Pseudomonadati</taxon>
        <taxon>Pseudomonadota</taxon>
        <taxon>Betaproteobacteria</taxon>
        <taxon>Burkholderiales</taxon>
        <taxon>Oxalobacteraceae</taxon>
        <taxon>Telluria group</taxon>
        <taxon>Massilia</taxon>
    </lineage>
</organism>
<name>A0ABT2CYU1_9BURK</name>
<dbReference type="Gene3D" id="2.60.40.10">
    <property type="entry name" value="Immunoglobulins"/>
    <property type="match status" value="1"/>
</dbReference>
<feature type="chain" id="PRO_5046703146" evidence="4">
    <location>
        <begin position="25"/>
        <end position="458"/>
    </location>
</feature>
<dbReference type="InterPro" id="IPR007484">
    <property type="entry name" value="Peptidase_M28"/>
</dbReference>
<evidence type="ECO:0000313" key="6">
    <source>
        <dbReference type="EMBL" id="MCS0659139.1"/>
    </source>
</evidence>
<protein>
    <submittedName>
        <fullName evidence="6">M20/M25/M40 family metallo-hydrolase</fullName>
    </submittedName>
</protein>
<dbReference type="InterPro" id="IPR003961">
    <property type="entry name" value="FN3_dom"/>
</dbReference>
<keyword evidence="3" id="KW-0482">Metalloprotease</keyword>
<dbReference type="PROSITE" id="PS50853">
    <property type="entry name" value="FN3"/>
    <property type="match status" value="1"/>
</dbReference>
<dbReference type="Gene3D" id="3.40.630.10">
    <property type="entry name" value="Zn peptidases"/>
    <property type="match status" value="1"/>
</dbReference>
<dbReference type="RefSeq" id="WP_258812327.1">
    <property type="nucleotide sequence ID" value="NZ_JANUGU010000004.1"/>
</dbReference>
<evidence type="ECO:0000256" key="2">
    <source>
        <dbReference type="ARBA" id="ARBA00022525"/>
    </source>
</evidence>
<keyword evidence="3" id="KW-0645">Protease</keyword>
<keyword evidence="2" id="KW-0964">Secreted</keyword>
<evidence type="ECO:0000256" key="3">
    <source>
        <dbReference type="ARBA" id="ARBA00023049"/>
    </source>
</evidence>
<proteinExistence type="predicted"/>
<accession>A0ABT2CYU1</accession>
<dbReference type="InterPro" id="IPR045175">
    <property type="entry name" value="M28_fam"/>
</dbReference>
<evidence type="ECO:0000256" key="4">
    <source>
        <dbReference type="SAM" id="SignalP"/>
    </source>
</evidence>
<dbReference type="Pfam" id="PF04389">
    <property type="entry name" value="Peptidase_M28"/>
    <property type="match status" value="1"/>
</dbReference>